<dbReference type="OrthoDB" id="9768187at2"/>
<proteinExistence type="inferred from homology"/>
<keyword evidence="5 16" id="KW-0328">Glycosyltransferase</keyword>
<evidence type="ECO:0000256" key="14">
    <source>
        <dbReference type="ARBA" id="ARBA00038053"/>
    </source>
</evidence>
<comment type="function">
    <text evidence="16">Peptidoglycan polymerase that is essential for cell division.</text>
</comment>
<evidence type="ECO:0000256" key="11">
    <source>
        <dbReference type="ARBA" id="ARBA00023136"/>
    </source>
</evidence>
<feature type="transmembrane region" description="Helical" evidence="16">
    <location>
        <begin position="355"/>
        <end position="374"/>
    </location>
</feature>
<evidence type="ECO:0000256" key="3">
    <source>
        <dbReference type="ARBA" id="ARBA00022475"/>
    </source>
</evidence>
<dbReference type="PROSITE" id="PS00428">
    <property type="entry name" value="FTSW_RODA_SPOVE"/>
    <property type="match status" value="1"/>
</dbReference>
<keyword evidence="12 16" id="KW-0131">Cell cycle</keyword>
<dbReference type="GO" id="GO:0071555">
    <property type="term" value="P:cell wall organization"/>
    <property type="evidence" value="ECO:0007669"/>
    <property type="project" value="UniProtKB-KW"/>
</dbReference>
<reference evidence="17 18" key="1">
    <citation type="submission" date="2019-06" db="EMBL/GenBank/DDBJ databases">
        <title>Whole genome sequence for Cellvibrionaceae sp. R142.</title>
        <authorList>
            <person name="Wang G."/>
        </authorList>
    </citation>
    <scope>NUCLEOTIDE SEQUENCE [LARGE SCALE GENOMIC DNA]</scope>
    <source>
        <strain evidence="17 18">R142</strain>
    </source>
</reference>
<dbReference type="GO" id="GO:0032153">
    <property type="term" value="C:cell division site"/>
    <property type="evidence" value="ECO:0007669"/>
    <property type="project" value="UniProtKB-UniRule"/>
</dbReference>
<evidence type="ECO:0000313" key="18">
    <source>
        <dbReference type="Proteomes" id="UP000319732"/>
    </source>
</evidence>
<comment type="catalytic activity">
    <reaction evidence="15 16">
        <text>[GlcNAc-(1-&gt;4)-Mur2Ac(oyl-L-Ala-gamma-D-Glu-L-Lys-D-Ala-D-Ala)](n)-di-trans,octa-cis-undecaprenyl diphosphate + beta-D-GlcNAc-(1-&gt;4)-Mur2Ac(oyl-L-Ala-gamma-D-Glu-L-Lys-D-Ala-D-Ala)-di-trans,octa-cis-undecaprenyl diphosphate = [GlcNAc-(1-&gt;4)-Mur2Ac(oyl-L-Ala-gamma-D-Glu-L-Lys-D-Ala-D-Ala)](n+1)-di-trans,octa-cis-undecaprenyl diphosphate + di-trans,octa-cis-undecaprenyl diphosphate + H(+)</text>
        <dbReference type="Rhea" id="RHEA:23708"/>
        <dbReference type="Rhea" id="RHEA-COMP:9602"/>
        <dbReference type="Rhea" id="RHEA-COMP:9603"/>
        <dbReference type="ChEBI" id="CHEBI:15378"/>
        <dbReference type="ChEBI" id="CHEBI:58405"/>
        <dbReference type="ChEBI" id="CHEBI:60033"/>
        <dbReference type="ChEBI" id="CHEBI:78435"/>
        <dbReference type="EC" id="2.4.99.28"/>
    </reaction>
</comment>
<dbReference type="AlphaFoldDB" id="A0A545TQC6"/>
<dbReference type="GO" id="GO:0009252">
    <property type="term" value="P:peptidoglycan biosynthetic process"/>
    <property type="evidence" value="ECO:0007669"/>
    <property type="project" value="UniProtKB-UniRule"/>
</dbReference>
<evidence type="ECO:0000256" key="9">
    <source>
        <dbReference type="ARBA" id="ARBA00022984"/>
    </source>
</evidence>
<protein>
    <recommendedName>
        <fullName evidence="16">Probable peptidoglycan glycosyltransferase FtsW</fullName>
        <shortName evidence="16">PGT</shortName>
        <ecNumber evidence="16">2.4.99.28</ecNumber>
    </recommendedName>
    <alternativeName>
        <fullName evidence="16">Cell division protein FtsW</fullName>
    </alternativeName>
    <alternativeName>
        <fullName evidence="16">Cell wall polymerase</fullName>
    </alternativeName>
    <alternativeName>
        <fullName evidence="16">Peptidoglycan polymerase</fullName>
        <shortName evidence="16">PG polymerase</shortName>
    </alternativeName>
</protein>
<keyword evidence="18" id="KW-1185">Reference proteome</keyword>
<dbReference type="InterPro" id="IPR001182">
    <property type="entry name" value="FtsW/RodA"/>
</dbReference>
<dbReference type="GO" id="GO:0008955">
    <property type="term" value="F:peptidoglycan glycosyltransferase activity"/>
    <property type="evidence" value="ECO:0007669"/>
    <property type="project" value="UniProtKB-UniRule"/>
</dbReference>
<dbReference type="InterPro" id="IPR013437">
    <property type="entry name" value="FtsW"/>
</dbReference>
<evidence type="ECO:0000256" key="10">
    <source>
        <dbReference type="ARBA" id="ARBA00022989"/>
    </source>
</evidence>
<feature type="transmembrane region" description="Helical" evidence="16">
    <location>
        <begin position="277"/>
        <end position="306"/>
    </location>
</feature>
<keyword evidence="4 16" id="KW-0132">Cell division</keyword>
<dbReference type="HAMAP" id="MF_00913">
    <property type="entry name" value="PGT_FtsW_proteobact"/>
    <property type="match status" value="1"/>
</dbReference>
<evidence type="ECO:0000256" key="5">
    <source>
        <dbReference type="ARBA" id="ARBA00022676"/>
    </source>
</evidence>
<keyword evidence="7 16" id="KW-0812">Transmembrane</keyword>
<keyword evidence="11 16" id="KW-0472">Membrane</keyword>
<keyword evidence="6 16" id="KW-0808">Transferase</keyword>
<dbReference type="PANTHER" id="PTHR30474:SF2">
    <property type="entry name" value="PEPTIDOGLYCAN GLYCOSYLTRANSFERASE FTSW-RELATED"/>
    <property type="match status" value="1"/>
</dbReference>
<dbReference type="GO" id="GO:0005886">
    <property type="term" value="C:plasma membrane"/>
    <property type="evidence" value="ECO:0007669"/>
    <property type="project" value="UniProtKB-SubCell"/>
</dbReference>
<dbReference type="GO" id="GO:0008360">
    <property type="term" value="P:regulation of cell shape"/>
    <property type="evidence" value="ECO:0007669"/>
    <property type="project" value="UniProtKB-KW"/>
</dbReference>
<feature type="transmembrane region" description="Helical" evidence="16">
    <location>
        <begin position="64"/>
        <end position="83"/>
    </location>
</feature>
<dbReference type="EC" id="2.4.99.28" evidence="16"/>
<feature type="transmembrane region" description="Helical" evidence="16">
    <location>
        <begin position="26"/>
        <end position="52"/>
    </location>
</feature>
<keyword evidence="10 16" id="KW-1133">Transmembrane helix</keyword>
<keyword evidence="9 16" id="KW-0573">Peptidoglycan synthesis</keyword>
<feature type="transmembrane region" description="Helical" evidence="16">
    <location>
        <begin position="152"/>
        <end position="171"/>
    </location>
</feature>
<name>A0A545TQC6_9GAMM</name>
<dbReference type="UniPathway" id="UPA00219"/>
<evidence type="ECO:0000256" key="8">
    <source>
        <dbReference type="ARBA" id="ARBA00022960"/>
    </source>
</evidence>
<accession>A0A545TQC6</accession>
<evidence type="ECO:0000256" key="4">
    <source>
        <dbReference type="ARBA" id="ARBA00022618"/>
    </source>
</evidence>
<evidence type="ECO:0000256" key="15">
    <source>
        <dbReference type="ARBA" id="ARBA00049902"/>
    </source>
</evidence>
<dbReference type="GO" id="GO:0043093">
    <property type="term" value="P:FtsZ-dependent cytokinesis"/>
    <property type="evidence" value="ECO:0007669"/>
    <property type="project" value="UniProtKB-UniRule"/>
</dbReference>
<evidence type="ECO:0000256" key="12">
    <source>
        <dbReference type="ARBA" id="ARBA00023306"/>
    </source>
</evidence>
<gene>
    <name evidence="16 17" type="primary">ftsW</name>
    <name evidence="17" type="ORF">FKG94_11175</name>
</gene>
<dbReference type="GO" id="GO:0015648">
    <property type="term" value="F:lipid-linked peptidoglycan transporter activity"/>
    <property type="evidence" value="ECO:0007669"/>
    <property type="project" value="TreeGrafter"/>
</dbReference>
<dbReference type="RefSeq" id="WP_142904314.1">
    <property type="nucleotide sequence ID" value="NZ_ML660092.1"/>
</dbReference>
<dbReference type="InterPro" id="IPR018365">
    <property type="entry name" value="Cell_cycle_FtsW-rel_CS"/>
</dbReference>
<dbReference type="PANTHER" id="PTHR30474">
    <property type="entry name" value="CELL CYCLE PROTEIN"/>
    <property type="match status" value="1"/>
</dbReference>
<dbReference type="Pfam" id="PF01098">
    <property type="entry name" value="FTSW_RODA_SPOVE"/>
    <property type="match status" value="1"/>
</dbReference>
<comment type="caution">
    <text evidence="17">The sequence shown here is derived from an EMBL/GenBank/DDBJ whole genome shotgun (WGS) entry which is preliminary data.</text>
</comment>
<evidence type="ECO:0000256" key="1">
    <source>
        <dbReference type="ARBA" id="ARBA00004651"/>
    </source>
</evidence>
<keyword evidence="3 16" id="KW-1003">Cell membrane</keyword>
<keyword evidence="13 16" id="KW-0961">Cell wall biogenesis/degradation</keyword>
<evidence type="ECO:0000256" key="16">
    <source>
        <dbReference type="HAMAP-Rule" id="MF_00913"/>
    </source>
</evidence>
<feature type="transmembrane region" description="Helical" evidence="16">
    <location>
        <begin position="318"/>
        <end position="343"/>
    </location>
</feature>
<dbReference type="EMBL" id="VHSG01000011">
    <property type="protein sequence ID" value="TQV79424.1"/>
    <property type="molecule type" value="Genomic_DNA"/>
</dbReference>
<comment type="pathway">
    <text evidence="2 16">Cell wall biogenesis; peptidoglycan biosynthesis.</text>
</comment>
<comment type="subcellular location">
    <subcellularLocation>
        <location evidence="16">Cell inner membrane</location>
        <topology evidence="16">Multi-pass membrane protein</topology>
    </subcellularLocation>
    <subcellularLocation>
        <location evidence="1">Cell membrane</location>
        <topology evidence="1">Multi-pass membrane protein</topology>
    </subcellularLocation>
    <text evidence="16">Localizes to the division septum.</text>
</comment>
<organism evidence="17 18">
    <name type="scientific">Exilibacterium tricleocarpae</name>
    <dbReference type="NCBI Taxonomy" id="2591008"/>
    <lineage>
        <taxon>Bacteria</taxon>
        <taxon>Pseudomonadati</taxon>
        <taxon>Pseudomonadota</taxon>
        <taxon>Gammaproteobacteria</taxon>
        <taxon>Cellvibrionales</taxon>
        <taxon>Cellvibrionaceae</taxon>
        <taxon>Exilibacterium</taxon>
    </lineage>
</organism>
<dbReference type="NCBIfam" id="TIGR02614">
    <property type="entry name" value="ftsW"/>
    <property type="match status" value="1"/>
</dbReference>
<evidence type="ECO:0000313" key="17">
    <source>
        <dbReference type="EMBL" id="TQV79424.1"/>
    </source>
</evidence>
<comment type="similarity">
    <text evidence="14 16">Belongs to the SEDS family. FtsW subfamily.</text>
</comment>
<evidence type="ECO:0000256" key="6">
    <source>
        <dbReference type="ARBA" id="ARBA00022679"/>
    </source>
</evidence>
<keyword evidence="16" id="KW-0997">Cell inner membrane</keyword>
<dbReference type="Proteomes" id="UP000319732">
    <property type="component" value="Unassembled WGS sequence"/>
</dbReference>
<keyword evidence="8 16" id="KW-0133">Cell shape</keyword>
<evidence type="ECO:0000256" key="7">
    <source>
        <dbReference type="ARBA" id="ARBA00022692"/>
    </source>
</evidence>
<feature type="transmembrane region" description="Helical" evidence="16">
    <location>
        <begin position="203"/>
        <end position="223"/>
    </location>
</feature>
<evidence type="ECO:0000256" key="2">
    <source>
        <dbReference type="ARBA" id="ARBA00004752"/>
    </source>
</evidence>
<feature type="transmembrane region" description="Helical" evidence="16">
    <location>
        <begin position="177"/>
        <end position="196"/>
    </location>
</feature>
<sequence>MSAVIAPTSLYAPVAGTVARVDLELVAIIAALLTIGIVMVASASVGFADSVYGDPWFFVKRHAIYLLLGGLGGALVAAVPPVVWRDYGWVLLLLALLLLVLVLVPGLGRRVNGSQRWLIFGPITVQASEVAKFSAVVFFAGYLARRQLELRGGWSGIVKPTLLVAVIVFLLLLEPDFGSAVVICATVVAMMFLAGVKMWQFGLLTLLGGCGLALIAILSPYRMQRLITFLDPWADQFNSGYQLTQSLIAFGRGEWLGVGLGNSVQKLFYLPEAHTDFIFAIVAEEFGLIGCTLLIGLFVGLVFKVLDIARRAIVAGDAFASFAAFGIAILIGGQTFINIGVASGLLPTKGLTLPFISYGGSSLIVCCALMAFLLRLDWELRRPAPVAEKKQRGRRRAS</sequence>
<evidence type="ECO:0000256" key="13">
    <source>
        <dbReference type="ARBA" id="ARBA00023316"/>
    </source>
</evidence>
<feature type="transmembrane region" description="Helical" evidence="16">
    <location>
        <begin position="89"/>
        <end position="108"/>
    </location>
</feature>